<feature type="region of interest" description="Disordered" evidence="1">
    <location>
        <begin position="22"/>
        <end position="97"/>
    </location>
</feature>
<dbReference type="EMBL" id="CAJHJT010000001">
    <property type="protein sequence ID" value="CAD6995334.1"/>
    <property type="molecule type" value="Genomic_DNA"/>
</dbReference>
<evidence type="ECO:0000256" key="1">
    <source>
        <dbReference type="SAM" id="MobiDB-lite"/>
    </source>
</evidence>
<feature type="compositionally biased region" description="Polar residues" evidence="1">
    <location>
        <begin position="22"/>
        <end position="43"/>
    </location>
</feature>
<accession>A0A811U8S3</accession>
<feature type="non-terminal residue" evidence="2">
    <location>
        <position position="1"/>
    </location>
</feature>
<evidence type="ECO:0000313" key="3">
    <source>
        <dbReference type="Proteomes" id="UP000606786"/>
    </source>
</evidence>
<name>A0A811U8S3_CERCA</name>
<protein>
    <submittedName>
        <fullName evidence="2">(Mediterranean fruit fly) hypothetical protein</fullName>
    </submittedName>
</protein>
<evidence type="ECO:0000313" key="2">
    <source>
        <dbReference type="EMBL" id="CAD6995334.1"/>
    </source>
</evidence>
<gene>
    <name evidence="2" type="ORF">CCAP1982_LOCUS4052</name>
</gene>
<dbReference type="Proteomes" id="UP000606786">
    <property type="component" value="Unassembled WGS sequence"/>
</dbReference>
<sequence length="130" mass="15387">YPNLGRYPTQQQTFYPQLAHEPQNNQLRWKARPQSSNQIQLTNAPPRPPKPQPKPEPMEVDQSIHSRRINYMNKPPQNQFQGKRPPQSVNNHPPLKNQRMFHIDTSSEETQSKNEYEDEFEGYNDVYFLA</sequence>
<proteinExistence type="predicted"/>
<dbReference type="AlphaFoldDB" id="A0A811U8S3"/>
<reference evidence="2" key="1">
    <citation type="submission" date="2020-11" db="EMBL/GenBank/DDBJ databases">
        <authorList>
            <person name="Whitehead M."/>
        </authorList>
    </citation>
    <scope>NUCLEOTIDE SEQUENCE</scope>
    <source>
        <strain evidence="2">EGII</strain>
    </source>
</reference>
<organism evidence="2 3">
    <name type="scientific">Ceratitis capitata</name>
    <name type="common">Mediterranean fruit fly</name>
    <name type="synonym">Tephritis capitata</name>
    <dbReference type="NCBI Taxonomy" id="7213"/>
    <lineage>
        <taxon>Eukaryota</taxon>
        <taxon>Metazoa</taxon>
        <taxon>Ecdysozoa</taxon>
        <taxon>Arthropoda</taxon>
        <taxon>Hexapoda</taxon>
        <taxon>Insecta</taxon>
        <taxon>Pterygota</taxon>
        <taxon>Neoptera</taxon>
        <taxon>Endopterygota</taxon>
        <taxon>Diptera</taxon>
        <taxon>Brachycera</taxon>
        <taxon>Muscomorpha</taxon>
        <taxon>Tephritoidea</taxon>
        <taxon>Tephritidae</taxon>
        <taxon>Ceratitis</taxon>
        <taxon>Ceratitis</taxon>
    </lineage>
</organism>
<keyword evidence="3" id="KW-1185">Reference proteome</keyword>
<feature type="compositionally biased region" description="Polar residues" evidence="1">
    <location>
        <begin position="75"/>
        <end position="91"/>
    </location>
</feature>
<feature type="compositionally biased region" description="Pro residues" evidence="1">
    <location>
        <begin position="45"/>
        <end position="55"/>
    </location>
</feature>
<comment type="caution">
    <text evidence="2">The sequence shown here is derived from an EMBL/GenBank/DDBJ whole genome shotgun (WGS) entry which is preliminary data.</text>
</comment>